<keyword evidence="1" id="KW-0175">Coiled coil</keyword>
<comment type="caution">
    <text evidence="2">The sequence shown here is derived from an EMBL/GenBank/DDBJ whole genome shotgun (WGS) entry which is preliminary data.</text>
</comment>
<feature type="non-terminal residue" evidence="2">
    <location>
        <position position="106"/>
    </location>
</feature>
<gene>
    <name evidence="2" type="ORF">S03H2_59567</name>
</gene>
<dbReference type="AlphaFoldDB" id="X1KMG1"/>
<protein>
    <submittedName>
        <fullName evidence="2">Uncharacterized protein</fullName>
    </submittedName>
</protein>
<dbReference type="EMBL" id="BARU01038308">
    <property type="protein sequence ID" value="GAH83238.1"/>
    <property type="molecule type" value="Genomic_DNA"/>
</dbReference>
<organism evidence="2">
    <name type="scientific">marine sediment metagenome</name>
    <dbReference type="NCBI Taxonomy" id="412755"/>
    <lineage>
        <taxon>unclassified sequences</taxon>
        <taxon>metagenomes</taxon>
        <taxon>ecological metagenomes</taxon>
    </lineage>
</organism>
<reference evidence="2" key="1">
    <citation type="journal article" date="2014" name="Front. Microbiol.">
        <title>High frequency of phylogenetically diverse reductive dehalogenase-homologous genes in deep subseafloor sedimentary metagenomes.</title>
        <authorList>
            <person name="Kawai M."/>
            <person name="Futagami T."/>
            <person name="Toyoda A."/>
            <person name="Takaki Y."/>
            <person name="Nishi S."/>
            <person name="Hori S."/>
            <person name="Arai W."/>
            <person name="Tsubouchi T."/>
            <person name="Morono Y."/>
            <person name="Uchiyama I."/>
            <person name="Ito T."/>
            <person name="Fujiyama A."/>
            <person name="Inagaki F."/>
            <person name="Takami H."/>
        </authorList>
    </citation>
    <scope>NUCLEOTIDE SEQUENCE</scope>
    <source>
        <strain evidence="2">Expedition CK06-06</strain>
    </source>
</reference>
<proteinExistence type="predicted"/>
<feature type="coiled-coil region" evidence="1">
    <location>
        <begin position="48"/>
        <end position="78"/>
    </location>
</feature>
<evidence type="ECO:0000313" key="2">
    <source>
        <dbReference type="EMBL" id="GAH83238.1"/>
    </source>
</evidence>
<accession>X1KMG1</accession>
<name>X1KMG1_9ZZZZ</name>
<evidence type="ECO:0000256" key="1">
    <source>
        <dbReference type="SAM" id="Coils"/>
    </source>
</evidence>
<sequence>MSPLPKTCPARSVNAAELDCVGWESISDALTHPEILINQLKELGQADATTLDNRMKQLETMQKRLKQLERAKSKVTNLYLYHQEVLSEKEYLERMQEMEVEKQKLQ</sequence>